<accession>A0A2R4G8J5</accession>
<dbReference type="RefSeq" id="YP_009700104.1">
    <property type="nucleotide sequence ID" value="NC_044856.1"/>
</dbReference>
<dbReference type="InterPro" id="IPR004278">
    <property type="entry name" value="VP2"/>
</dbReference>
<name>A0A2R4G8J5_NORV</name>
<sequence>MAQAIFGAIAATAAGSAVGAGIQAGTEAALQYQRYQQDLTLQQNSFKHDERMLGLQIEGSNALLQKNLSTRYNLLLNSGMSSADAARTIVGAPASKVVDWNGVRIAAPTSTATTLRSGNFMNIPVFQKTKQQSSSVLSSGYSNPNYDSSTLVSRTTQWVESQNSSRSLPPFHPSALRTTWVTPPGSTSTSTYSSVSSAPRFFNTERLPLFANNGRK</sequence>
<evidence type="ECO:0000313" key="1">
    <source>
        <dbReference type="EMBL" id="AVT56084.1"/>
    </source>
</evidence>
<proteinExistence type="predicted"/>
<dbReference type="EMBL" id="MH130046">
    <property type="protein sequence ID" value="AVT56084.1"/>
    <property type="molecule type" value="Genomic_RNA"/>
</dbReference>
<dbReference type="GeneID" id="41854848"/>
<gene>
    <name evidence="1" type="primary">ORF3</name>
</gene>
<dbReference type="Proteomes" id="UP000324319">
    <property type="component" value="Segment"/>
</dbReference>
<reference evidence="1" key="1">
    <citation type="submission" date="2018-03" db="EMBL/GenBank/DDBJ databases">
        <title>Genetic diversity of noroviruses circulating in a pediatric cohort in Bangladesh.</title>
        <authorList>
            <person name="Nelson M.I."/>
            <person name="Mahfuz M."/>
            <person name="Chhabra P."/>
            <person name="Haque R."/>
            <person name="Seidman J.C."/>
            <person name="Hossain I."/>
            <person name="McGrath M."/>
            <person name="Ahmed A.Shamsir."/>
            <person name="Knobler S."/>
            <person name="Vinje J."/>
            <person name="Ahmed T."/>
        </authorList>
    </citation>
    <scope>NUCLEOTIDE SEQUENCE [LARGE SCALE GENOMIC DNA]</scope>
    <source>
        <strain evidence="1">Hu/BD/2011/GI.Pg-GI.7/Dhaka1882</strain>
    </source>
</reference>
<dbReference type="Pfam" id="PF03035">
    <property type="entry name" value="RNA_capsid"/>
    <property type="match status" value="1"/>
</dbReference>
<dbReference type="KEGG" id="vg:41854848"/>
<organism evidence="1">
    <name type="scientific">Norovirus GI</name>
    <dbReference type="NCBI Taxonomy" id="122928"/>
    <lineage>
        <taxon>Viruses</taxon>
        <taxon>Riboviria</taxon>
        <taxon>Orthornavirae</taxon>
        <taxon>Pisuviricota</taxon>
        <taxon>Pisoniviricetes</taxon>
        <taxon>Picornavirales</taxon>
        <taxon>Caliciviridae</taxon>
        <taxon>Norovirus</taxon>
        <taxon>Norovirus norwalkense</taxon>
        <taxon>Norwalk virus</taxon>
    </lineage>
</organism>
<protein>
    <submittedName>
        <fullName evidence="1">VP2</fullName>
    </submittedName>
</protein>